<dbReference type="GO" id="GO:0005524">
    <property type="term" value="F:ATP binding"/>
    <property type="evidence" value="ECO:0007669"/>
    <property type="project" value="UniProtKB-KW"/>
</dbReference>
<evidence type="ECO:0000256" key="5">
    <source>
        <dbReference type="ARBA" id="ARBA00022801"/>
    </source>
</evidence>
<dbReference type="Proteomes" id="UP000241222">
    <property type="component" value="Unassembled WGS sequence"/>
</dbReference>
<dbReference type="GO" id="GO:0046872">
    <property type="term" value="F:metal ion binding"/>
    <property type="evidence" value="ECO:0007669"/>
    <property type="project" value="UniProtKB-KW"/>
</dbReference>
<dbReference type="AlphaFoldDB" id="A0A2T3J4U1"/>
<protein>
    <recommendedName>
        <fullName evidence="9">HD Cas3-type domain-containing protein</fullName>
    </recommendedName>
</protein>
<keyword evidence="4" id="KW-0547">Nucleotide-binding</keyword>
<dbReference type="GO" id="GO:0016787">
    <property type="term" value="F:hydrolase activity"/>
    <property type="evidence" value="ECO:0007669"/>
    <property type="project" value="UniProtKB-KW"/>
</dbReference>
<dbReference type="InterPro" id="IPR027417">
    <property type="entry name" value="P-loop_NTPase"/>
</dbReference>
<keyword evidence="3" id="KW-0479">Metal-binding</keyword>
<evidence type="ECO:0000256" key="8">
    <source>
        <dbReference type="ARBA" id="ARBA00023118"/>
    </source>
</evidence>
<sequence length="904" mass="101738">MQLLISQMARLAGQTHDLGKGTALFQKKLNINNKNPSWPSQDPIRHEWVSVEIINHLEALRNGQALPTLLAQWNNIDNLLGSTKQPITDLGTVLKCVVATHHSLLSADSQRWPTADGFLKGWKRHEQETDFHQVPSQYLALVHQLDAMQQHDELDLNNTLSPHAARAVILLSRFYLIMADHLVSSQHICEHAEVYANTIKGHQANQSLTYHLKHVGDMAYQLGQHLSSLQLPGVSADSRKAIGQPAPVSSRFEWQNEAADLLSSLNKQTPTLVINSGSTGSGKTRMNARALLSLCAEEDSFRFTTLLGLRSLTLQTGEVFKCELEMTNADISTIIGDKTVKKMKSGLQRDDVHDDSTGMDDKEFDAISNQDFQIPRILSEYCVTKPKSVPLLIPPCLVSTVDYLIAAGEPHKQGMHVQALLRVMHSDVIIDEIDDYDPKAFVALCRLVEVAIMLGRNVVCSSATLPPVMVTQLAAAYRSGLAMYSALQSTTCQHQVVIISDYIKPLVDNDENSDIGGLYANYMLRAERQWLTLSDQTKSVKVTPKITGRQSLADCLVSSIQHLHQHHGWKSACQQKTVSVGLIRIANIKHIPMITSMVHDMVPTALVATYHSQDLLVQRSLKEQMLDELLTRKTGRDTISHPYLEQLITTHPSEHLQLVLIASPVEEVGRDHDFDWAIIEPSSVHSMVQTAGRVNRHRRKPVSAPNIIFLERNLKCVLQGDCDINAHYKFPGLESKEHRFPSHSLLKLLPEHQLDKFSAFLRFADNPMTACEDNHISDVIKDPISLLTLQRRNKVAWLTSGLYVDYPLREKDCKRYFELSDVFTLTEWCFNEKGIWASKPFTAVEFVPKLERAWLTWDFDSLIHHCKKANIPTEMGMRVSLSATIERDFKLTYSPTMAFQFAKN</sequence>
<dbReference type="OrthoDB" id="220028at2"/>
<keyword evidence="8" id="KW-0051">Antiviral defense</keyword>
<comment type="caution">
    <text evidence="10">The sequence shown here is derived from an EMBL/GenBank/DDBJ whole genome shotgun (WGS) entry which is preliminary data.</text>
</comment>
<dbReference type="Gene3D" id="3.40.50.300">
    <property type="entry name" value="P-loop containing nucleotide triphosphate hydrolases"/>
    <property type="match status" value="1"/>
</dbReference>
<gene>
    <name evidence="10" type="ORF">C9I99_04600</name>
</gene>
<keyword evidence="11" id="KW-1185">Reference proteome</keyword>
<dbReference type="PROSITE" id="PS51643">
    <property type="entry name" value="HD_CAS3"/>
    <property type="match status" value="1"/>
</dbReference>
<accession>A0A2T3J4U1</accession>
<keyword evidence="6" id="KW-0347">Helicase</keyword>
<organism evidence="10 11">
    <name type="scientific">Photobacterium lutimaris</name>
    <dbReference type="NCBI Taxonomy" id="388278"/>
    <lineage>
        <taxon>Bacteria</taxon>
        <taxon>Pseudomonadati</taxon>
        <taxon>Pseudomonadota</taxon>
        <taxon>Gammaproteobacteria</taxon>
        <taxon>Vibrionales</taxon>
        <taxon>Vibrionaceae</taxon>
        <taxon>Photobacterium</taxon>
    </lineage>
</organism>
<keyword evidence="5" id="KW-0378">Hydrolase</keyword>
<reference evidence="10 11" key="1">
    <citation type="submission" date="2018-03" db="EMBL/GenBank/DDBJ databases">
        <title>Whole genome sequencing of Histamine producing bacteria.</title>
        <authorList>
            <person name="Butler K."/>
        </authorList>
    </citation>
    <scope>NUCLEOTIDE SEQUENCE [LARGE SCALE GENOMIC DNA]</scope>
    <source>
        <strain evidence="10 11">JCM 13586</strain>
    </source>
</reference>
<dbReference type="RefSeq" id="WP_107347637.1">
    <property type="nucleotide sequence ID" value="NZ_PYMH01000001.1"/>
</dbReference>
<evidence type="ECO:0000256" key="2">
    <source>
        <dbReference type="ARBA" id="ARBA00009046"/>
    </source>
</evidence>
<evidence type="ECO:0000256" key="6">
    <source>
        <dbReference type="ARBA" id="ARBA00022806"/>
    </source>
</evidence>
<comment type="similarity">
    <text evidence="1">In the N-terminal section; belongs to the CRISPR-associated nuclease Cas3-HD family.</text>
</comment>
<dbReference type="InterPro" id="IPR006483">
    <property type="entry name" value="CRISPR-assoc_Cas3_HD"/>
</dbReference>
<dbReference type="InterPro" id="IPR038257">
    <property type="entry name" value="CRISPR-assoc_Cas3_HD_sf"/>
</dbReference>
<proteinExistence type="inferred from homology"/>
<dbReference type="Gene3D" id="1.10.3210.30">
    <property type="match status" value="1"/>
</dbReference>
<evidence type="ECO:0000313" key="11">
    <source>
        <dbReference type="Proteomes" id="UP000241222"/>
    </source>
</evidence>
<dbReference type="InterPro" id="IPR054712">
    <property type="entry name" value="Cas3-like_dom"/>
</dbReference>
<dbReference type="GO" id="GO:0051607">
    <property type="term" value="P:defense response to virus"/>
    <property type="evidence" value="ECO:0007669"/>
    <property type="project" value="UniProtKB-KW"/>
</dbReference>
<dbReference type="GO" id="GO:0004386">
    <property type="term" value="F:helicase activity"/>
    <property type="evidence" value="ECO:0007669"/>
    <property type="project" value="UniProtKB-KW"/>
</dbReference>
<keyword evidence="7" id="KW-0067">ATP-binding</keyword>
<dbReference type="SUPFAM" id="SSF52540">
    <property type="entry name" value="P-loop containing nucleoside triphosphate hydrolases"/>
    <property type="match status" value="1"/>
</dbReference>
<evidence type="ECO:0000256" key="3">
    <source>
        <dbReference type="ARBA" id="ARBA00022723"/>
    </source>
</evidence>
<evidence type="ECO:0000256" key="1">
    <source>
        <dbReference type="ARBA" id="ARBA00006847"/>
    </source>
</evidence>
<evidence type="ECO:0000313" key="10">
    <source>
        <dbReference type="EMBL" id="PSU36283.1"/>
    </source>
</evidence>
<evidence type="ECO:0000256" key="7">
    <source>
        <dbReference type="ARBA" id="ARBA00022840"/>
    </source>
</evidence>
<dbReference type="Pfam" id="PF22590">
    <property type="entry name" value="Cas3-like_C_2"/>
    <property type="match status" value="1"/>
</dbReference>
<comment type="similarity">
    <text evidence="2">In the central section; belongs to the CRISPR-associated helicase Cas3 family.</text>
</comment>
<evidence type="ECO:0000256" key="4">
    <source>
        <dbReference type="ARBA" id="ARBA00022741"/>
    </source>
</evidence>
<name>A0A2T3J4U1_9GAMM</name>
<feature type="domain" description="HD Cas3-type" evidence="9">
    <location>
        <begin position="1"/>
        <end position="182"/>
    </location>
</feature>
<evidence type="ECO:0000259" key="9">
    <source>
        <dbReference type="PROSITE" id="PS51643"/>
    </source>
</evidence>
<dbReference type="EMBL" id="PYMH01000001">
    <property type="protein sequence ID" value="PSU36283.1"/>
    <property type="molecule type" value="Genomic_DNA"/>
</dbReference>